<dbReference type="Proteomes" id="UP001519064">
    <property type="component" value="Unassembled WGS sequence"/>
</dbReference>
<keyword evidence="2" id="KW-1185">Reference proteome</keyword>
<sequence>MGGFQGFDPARVRELAGHLDSVAGSMVPMHRQLSQILESAAADMAPQKASTSPELQPLVDNPGVPVATGGIPISSVYGIPTGYLPGPRTQGEALAGGPLPGSVDPFLRQTAADIRARCDRLEQVRKAAPASVTLDAAALLAVEPVDLNAVPKPNAGEQAIAKWWAGLTPAQREQYLYLKPESLETLKGLPADVLQRATQLAYFKVVPYKTSSQESSGGTKLSLGIFEIGEGFALRKEQMSDGTYRVTLIANDQAGLKTDKKGVSIGGTVKWEVGDTWVFKSKSEADQLQKDLDEAFMLHTEQNRNLAGAVWAKLRLPTVLERIGQPKIKVTTAGVEVNASIGAGNLTPGIKFGGNLSTITSTMDPQRPSVTQSRDFTVEPSLVRGKIVKAEFGAVVNGTIQVVRDKNNPDPNTNITTVRLIQTVEGKLGGAFGGELGGEKAGASGTYKEGRTNTHVVTVNVPIGANPEEQAAARKWLNAPPPAALASPVVPSRAPAPDADLFARLAHNRGQVSAVSYKGKASELKLGARFTVEGIPFGFEATAGGKSDRVVDQQYLGAPDPVTGKRNFVPLN</sequence>
<name>A0ABS3X8Y4_9ACTN</name>
<reference evidence="1 2" key="1">
    <citation type="submission" date="2020-11" db="EMBL/GenBank/DDBJ databases">
        <title>Streptomyces spirodelae sp. nov., isolated from duckweed.</title>
        <authorList>
            <person name="Saimee Y."/>
            <person name="Duangmal K."/>
        </authorList>
    </citation>
    <scope>NUCLEOTIDE SEQUENCE [LARGE SCALE GENOMIC DNA]</scope>
    <source>
        <strain evidence="1 2">S16-07</strain>
    </source>
</reference>
<proteinExistence type="predicted"/>
<protein>
    <submittedName>
        <fullName evidence="1">Uncharacterized protein</fullName>
    </submittedName>
</protein>
<accession>A0ABS3X8Y4</accession>
<gene>
    <name evidence="1" type="ORF">ITI46_07525</name>
</gene>
<dbReference type="RefSeq" id="WP_209238639.1">
    <property type="nucleotide sequence ID" value="NZ_JADKMA010000025.1"/>
</dbReference>
<evidence type="ECO:0000313" key="2">
    <source>
        <dbReference type="Proteomes" id="UP001519064"/>
    </source>
</evidence>
<organism evidence="1 2">
    <name type="scientific">Streptomyces oryzae</name>
    <dbReference type="NCBI Taxonomy" id="1434886"/>
    <lineage>
        <taxon>Bacteria</taxon>
        <taxon>Bacillati</taxon>
        <taxon>Actinomycetota</taxon>
        <taxon>Actinomycetes</taxon>
        <taxon>Kitasatosporales</taxon>
        <taxon>Streptomycetaceae</taxon>
        <taxon>Streptomyces</taxon>
    </lineage>
</organism>
<evidence type="ECO:0000313" key="1">
    <source>
        <dbReference type="EMBL" id="MBO8191541.1"/>
    </source>
</evidence>
<dbReference type="EMBL" id="JADKMA010000025">
    <property type="protein sequence ID" value="MBO8191541.1"/>
    <property type="molecule type" value="Genomic_DNA"/>
</dbReference>
<comment type="caution">
    <text evidence="1">The sequence shown here is derived from an EMBL/GenBank/DDBJ whole genome shotgun (WGS) entry which is preliminary data.</text>
</comment>